<accession>A0AAV0WRV5</accession>
<dbReference type="InterPro" id="IPR052958">
    <property type="entry name" value="IFN-induced_PKR_regulator"/>
</dbReference>
<dbReference type="EMBL" id="CARXXK010000002">
    <property type="protein sequence ID" value="CAI6358563.1"/>
    <property type="molecule type" value="Genomic_DNA"/>
</dbReference>
<protein>
    <recommendedName>
        <fullName evidence="3">52 kDa repressor of the inhibitor of the protein kinase-like</fullName>
    </recommendedName>
</protein>
<comment type="caution">
    <text evidence="1">The sequence shown here is derived from an EMBL/GenBank/DDBJ whole genome shotgun (WGS) entry which is preliminary data.</text>
</comment>
<evidence type="ECO:0008006" key="3">
    <source>
        <dbReference type="Google" id="ProtNLM"/>
    </source>
</evidence>
<proteinExistence type="predicted"/>
<dbReference type="AlphaFoldDB" id="A0AAV0WRV5"/>
<dbReference type="SUPFAM" id="SSF53098">
    <property type="entry name" value="Ribonuclease H-like"/>
    <property type="match status" value="1"/>
</dbReference>
<dbReference type="Proteomes" id="UP001160148">
    <property type="component" value="Unassembled WGS sequence"/>
</dbReference>
<gene>
    <name evidence="1" type="ORF">MEUPH1_LOCUS14067</name>
</gene>
<dbReference type="PANTHER" id="PTHR46289:SF14">
    <property type="entry name" value="DUF4371 DOMAIN-CONTAINING PROTEIN"/>
    <property type="match status" value="1"/>
</dbReference>
<organism evidence="1 2">
    <name type="scientific">Macrosiphum euphorbiae</name>
    <name type="common">potato aphid</name>
    <dbReference type="NCBI Taxonomy" id="13131"/>
    <lineage>
        <taxon>Eukaryota</taxon>
        <taxon>Metazoa</taxon>
        <taxon>Ecdysozoa</taxon>
        <taxon>Arthropoda</taxon>
        <taxon>Hexapoda</taxon>
        <taxon>Insecta</taxon>
        <taxon>Pterygota</taxon>
        <taxon>Neoptera</taxon>
        <taxon>Paraneoptera</taxon>
        <taxon>Hemiptera</taxon>
        <taxon>Sternorrhyncha</taxon>
        <taxon>Aphidomorpha</taxon>
        <taxon>Aphidoidea</taxon>
        <taxon>Aphididae</taxon>
        <taxon>Macrosiphini</taxon>
        <taxon>Macrosiphum</taxon>
    </lineage>
</organism>
<reference evidence="1 2" key="1">
    <citation type="submission" date="2023-01" db="EMBL/GenBank/DDBJ databases">
        <authorList>
            <person name="Whitehead M."/>
        </authorList>
    </citation>
    <scope>NUCLEOTIDE SEQUENCE [LARGE SCALE GENOMIC DNA]</scope>
</reference>
<dbReference type="PANTHER" id="PTHR46289">
    <property type="entry name" value="52 KDA REPRESSOR OF THE INHIBITOR OF THE PROTEIN KINASE-LIKE PROTEIN-RELATED"/>
    <property type="match status" value="1"/>
</dbReference>
<sequence length="416" mass="47057">MSLILRYIKKGVIQENFIAFIDCHTYMYEPKLTGEILGNTVLKILKHFSLDPQYCVGVGTDGCSVMVSSIRGAIKTIQSVAKNAIRCSCANHALNLAISKSSTVQSIRNSVGLVKEIVSFFNMSAKRNFVLKSVLNGKPHLKSLCETRWTDRHDSIAIFKSSMSDIIEALTNISEWNELVSSSKLSKAKTLLTAMCTCEFIISINALSNILCVTAPISRILQGIDKDVLAAFECIQNAVTILENMRTNCDTVFKQIFEESCSLMKNFEIEVNTPRLSKRQTQRSNHPSETTEDFYRVSLFIPLVENVLEDLKLQFLSKQNQTVTILSQLIPKFIVDVNDENIDSIVSIMKNGYRFDDDLLELLEESQLKSEIQLWKEKWKTIKNEGGDVIKYALTAIDQCNGILVVLKREFRRLLR</sequence>
<evidence type="ECO:0000313" key="2">
    <source>
        <dbReference type="Proteomes" id="UP001160148"/>
    </source>
</evidence>
<evidence type="ECO:0000313" key="1">
    <source>
        <dbReference type="EMBL" id="CAI6358563.1"/>
    </source>
</evidence>
<keyword evidence="2" id="KW-1185">Reference proteome</keyword>
<name>A0AAV0WRV5_9HEMI</name>
<dbReference type="InterPro" id="IPR012337">
    <property type="entry name" value="RNaseH-like_sf"/>
</dbReference>